<dbReference type="InterPro" id="IPR000540">
    <property type="entry name" value="Flag_MotA_CS"/>
</dbReference>
<dbReference type="RefSeq" id="WP_013164809.1">
    <property type="nucleotide sequence ID" value="NC_014216.1"/>
</dbReference>
<evidence type="ECO:0000256" key="1">
    <source>
        <dbReference type="ARBA" id="ARBA00004651"/>
    </source>
</evidence>
<dbReference type="PANTHER" id="PTHR30043">
    <property type="entry name" value="PHOSPHONATES TRANSPORT SYSTEM PERMEASE PROTEIN"/>
    <property type="match status" value="1"/>
</dbReference>
<dbReference type="Proteomes" id="UP000001508">
    <property type="component" value="Chromosome"/>
</dbReference>
<dbReference type="KEGG" id="dak:DaAHT2_2643"/>
<keyword evidence="3" id="KW-1003">Cell membrane</keyword>
<dbReference type="STRING" id="589865.DaAHT2_2643"/>
<feature type="transmembrane region" description="Helical" evidence="7">
    <location>
        <begin position="34"/>
        <end position="54"/>
    </location>
</feature>
<dbReference type="GO" id="GO:0005886">
    <property type="term" value="C:plasma membrane"/>
    <property type="evidence" value="ECO:0007669"/>
    <property type="project" value="UniProtKB-SubCell"/>
</dbReference>
<dbReference type="PANTHER" id="PTHR30043:SF1">
    <property type="entry name" value="ABC TRANSPORT SYSTEM PERMEASE PROTEIN P69"/>
    <property type="match status" value="1"/>
</dbReference>
<dbReference type="Gene3D" id="1.10.3720.10">
    <property type="entry name" value="MetI-like"/>
    <property type="match status" value="2"/>
</dbReference>
<evidence type="ECO:0000256" key="8">
    <source>
        <dbReference type="SAM" id="MobiDB-lite"/>
    </source>
</evidence>
<name>D6Z143_DESAT</name>
<feature type="transmembrane region" description="Helical" evidence="7">
    <location>
        <begin position="549"/>
        <end position="567"/>
    </location>
</feature>
<gene>
    <name evidence="10" type="ordered locus">DaAHT2_2643</name>
</gene>
<feature type="transmembrane region" description="Helical" evidence="7">
    <location>
        <begin position="282"/>
        <end position="301"/>
    </location>
</feature>
<evidence type="ECO:0000256" key="6">
    <source>
        <dbReference type="ARBA" id="ARBA00023136"/>
    </source>
</evidence>
<dbReference type="InParanoid" id="D6Z143"/>
<keyword evidence="11" id="KW-1185">Reference proteome</keyword>
<evidence type="ECO:0000256" key="3">
    <source>
        <dbReference type="ARBA" id="ARBA00022475"/>
    </source>
</evidence>
<evidence type="ECO:0000256" key="5">
    <source>
        <dbReference type="ARBA" id="ARBA00022989"/>
    </source>
</evidence>
<dbReference type="GO" id="GO:0055085">
    <property type="term" value="P:transmembrane transport"/>
    <property type="evidence" value="ECO:0007669"/>
    <property type="project" value="InterPro"/>
</dbReference>
<dbReference type="PROSITE" id="PS01307">
    <property type="entry name" value="MOTA"/>
    <property type="match status" value="1"/>
</dbReference>
<feature type="transmembrane region" description="Helical" evidence="7">
    <location>
        <begin position="74"/>
        <end position="91"/>
    </location>
</feature>
<organism evidence="10 11">
    <name type="scientific">Desulfurivibrio alkaliphilus (strain DSM 19089 / UNIQEM U267 / AHT2)</name>
    <dbReference type="NCBI Taxonomy" id="589865"/>
    <lineage>
        <taxon>Bacteria</taxon>
        <taxon>Pseudomonadati</taxon>
        <taxon>Thermodesulfobacteriota</taxon>
        <taxon>Desulfobulbia</taxon>
        <taxon>Desulfobulbales</taxon>
        <taxon>Desulfobulbaceae</taxon>
        <taxon>Desulfurivibrio</taxon>
    </lineage>
</organism>
<dbReference type="PROSITE" id="PS50928">
    <property type="entry name" value="ABC_TM1"/>
    <property type="match status" value="1"/>
</dbReference>
<sequence>MSADQLADNTSGSPRTAAGDKFPNPSPLPEKRPWGPWAAIFTIAVLLVAAFTSAEWDFTALTDPDQRRLALGRMGAWLAAFAAPDFSAEFLRHCWALTLQTLSAAVIGTGLAVVAAILLAMGSARAVSVGEEELTGWHRLFPLRSPTALLCSLCRIIQDILRAVPDFVWAVILVAVIGLGPMTGALALALNITGILAKVYSELWDSVDERRYEQVRVAGGGRLAVLFYGIGPLAARSVQSFTLMRAECAIRNAAVIGAVGGGGLGADIWYQIQFGAWDKVTTLLLFTLALTLSADLLSNFIRRQLRSDPNHPRAARHQSVAWQLARSYIGVGAALAVAVWSFWFMGWGDNAPPGQQARNFLLPALELLSGEAWQHIAFFERMLRPDLEPAFVLTVIQSASVPLAMALVGTLLGVLAAAMLSYPHSFSFMWESHQFTGEAAPWWLKLPRRLQMVLARLTGLISRGVPEVMWAFLFIAFFGPGLLAGTVAIAIHSAGVLVRVFSESIDNIPYRRFEQSFSGSRPTCFGLVAVPTAWRDWLTYAFFQFESNVRTAVVLGIVGAGGLGFQFSFNFEWFRFEKAATYLLMIIALTVIIDRTSRLLRFSRV</sequence>
<comment type="subcellular location">
    <subcellularLocation>
        <location evidence="1 7">Cell membrane</location>
        <topology evidence="1 7">Multi-pass membrane protein</topology>
    </subcellularLocation>
</comment>
<protein>
    <submittedName>
        <fullName evidence="10">Binding-protein-dependent transport systems inner membrane component</fullName>
    </submittedName>
</protein>
<reference evidence="11" key="1">
    <citation type="submission" date="2010-02" db="EMBL/GenBank/DDBJ databases">
        <title>Complete sequence of Desulfurivibrio alkaliphilus AHT2.</title>
        <authorList>
            <consortium name="US DOE Joint Genome Institute"/>
            <person name="Pitluck S."/>
            <person name="Chertkov O."/>
            <person name="Detter J.C."/>
            <person name="Han C."/>
            <person name="Tapia R."/>
            <person name="Larimer F."/>
            <person name="Land M."/>
            <person name="Hauser L."/>
            <person name="Kyrpides N."/>
            <person name="Mikhailova N."/>
            <person name="Sorokin D.Y."/>
            <person name="Muyzer G."/>
            <person name="Woyke T."/>
        </authorList>
    </citation>
    <scope>NUCLEOTIDE SEQUENCE [LARGE SCALE GENOMIC DNA]</scope>
    <source>
        <strain evidence="11">DSM 19089 / UNIQEM U267 / AHT2</strain>
    </source>
</reference>
<keyword evidence="4 7" id="KW-0812">Transmembrane</keyword>
<evidence type="ECO:0000313" key="10">
    <source>
        <dbReference type="EMBL" id="ADH87303.1"/>
    </source>
</evidence>
<feature type="transmembrane region" description="Helical" evidence="7">
    <location>
        <begin position="97"/>
        <end position="120"/>
    </location>
</feature>
<keyword evidence="2 7" id="KW-0813">Transport</keyword>
<feature type="transmembrane region" description="Helical" evidence="7">
    <location>
        <begin position="390"/>
        <end position="420"/>
    </location>
</feature>
<feature type="transmembrane region" description="Helical" evidence="7">
    <location>
        <begin position="250"/>
        <end position="270"/>
    </location>
</feature>
<dbReference type="SUPFAM" id="SSF161098">
    <property type="entry name" value="MetI-like"/>
    <property type="match status" value="2"/>
</dbReference>
<feature type="transmembrane region" description="Helical" evidence="7">
    <location>
        <begin position="322"/>
        <end position="343"/>
    </location>
</feature>
<proteinExistence type="inferred from homology"/>
<evidence type="ECO:0000256" key="2">
    <source>
        <dbReference type="ARBA" id="ARBA00022448"/>
    </source>
</evidence>
<dbReference type="eggNOG" id="COG3639">
    <property type="taxonomic scope" value="Bacteria"/>
</dbReference>
<dbReference type="HOGENOM" id="CLU_029036_1_0_7"/>
<accession>D6Z143</accession>
<keyword evidence="5 7" id="KW-1133">Transmembrane helix</keyword>
<feature type="region of interest" description="Disordered" evidence="8">
    <location>
        <begin position="1"/>
        <end position="28"/>
    </location>
</feature>
<dbReference type="AlphaFoldDB" id="D6Z143"/>
<feature type="domain" description="ABC transmembrane type-1" evidence="9">
    <location>
        <begin position="98"/>
        <end position="298"/>
    </location>
</feature>
<dbReference type="InterPro" id="IPR000515">
    <property type="entry name" value="MetI-like"/>
</dbReference>
<dbReference type="Pfam" id="PF00528">
    <property type="entry name" value="BPD_transp_1"/>
    <property type="match status" value="2"/>
</dbReference>
<feature type="transmembrane region" description="Helical" evidence="7">
    <location>
        <begin position="167"/>
        <end position="197"/>
    </location>
</feature>
<evidence type="ECO:0000256" key="7">
    <source>
        <dbReference type="RuleBase" id="RU363032"/>
    </source>
</evidence>
<evidence type="ECO:0000313" key="11">
    <source>
        <dbReference type="Proteomes" id="UP000001508"/>
    </source>
</evidence>
<comment type="similarity">
    <text evidence="7">Belongs to the binding-protein-dependent transport system permease family.</text>
</comment>
<evidence type="ECO:0000259" key="9">
    <source>
        <dbReference type="PROSITE" id="PS50928"/>
    </source>
</evidence>
<keyword evidence="6 7" id="KW-0472">Membrane</keyword>
<evidence type="ECO:0000256" key="4">
    <source>
        <dbReference type="ARBA" id="ARBA00022692"/>
    </source>
</evidence>
<dbReference type="InterPro" id="IPR035906">
    <property type="entry name" value="MetI-like_sf"/>
</dbReference>
<feature type="transmembrane region" description="Helical" evidence="7">
    <location>
        <begin position="217"/>
        <end position="238"/>
    </location>
</feature>
<dbReference type="EMBL" id="CP001940">
    <property type="protein sequence ID" value="ADH87303.1"/>
    <property type="molecule type" value="Genomic_DNA"/>
</dbReference>
<dbReference type="OrthoDB" id="7820570at2"/>